<evidence type="ECO:0000313" key="3">
    <source>
        <dbReference type="Proteomes" id="UP000029986"/>
    </source>
</evidence>
<evidence type="ECO:0000313" key="2">
    <source>
        <dbReference type="EMBL" id="AIU73154.1"/>
    </source>
</evidence>
<gene>
    <name evidence="2" type="ORF">AT03_12670</name>
</gene>
<keyword evidence="3" id="KW-1185">Reference proteome</keyword>
<feature type="domain" description="ParB-like N-terminal" evidence="1">
    <location>
        <begin position="48"/>
        <end position="148"/>
    </location>
</feature>
<organism evidence="2 3">
    <name type="scientific">Hafnia alvei FB1</name>
    <dbReference type="NCBI Taxonomy" id="1453496"/>
    <lineage>
        <taxon>Bacteria</taxon>
        <taxon>Pseudomonadati</taxon>
        <taxon>Pseudomonadota</taxon>
        <taxon>Gammaproteobacteria</taxon>
        <taxon>Enterobacterales</taxon>
        <taxon>Hafniaceae</taxon>
        <taxon>Hafnia</taxon>
    </lineage>
</organism>
<name>A0A097R352_HAFAL</name>
<dbReference type="AlphaFoldDB" id="A0A097R352"/>
<dbReference type="PANTHER" id="PTHR30083:SF1">
    <property type="entry name" value="TRANSCRIPTIONAL REGULATOR"/>
    <property type="match status" value="1"/>
</dbReference>
<dbReference type="SMART" id="SM00470">
    <property type="entry name" value="ParB"/>
    <property type="match status" value="1"/>
</dbReference>
<dbReference type="CDD" id="cd16397">
    <property type="entry name" value="IbrB_like"/>
    <property type="match status" value="1"/>
</dbReference>
<dbReference type="OrthoDB" id="4536617at2"/>
<dbReference type="EMBL" id="CP009706">
    <property type="protein sequence ID" value="AIU73154.1"/>
    <property type="molecule type" value="Genomic_DNA"/>
</dbReference>
<sequence>MKIDLLINELKIELGTMSETVQIETLNKIRLALHKVSPFSNEPIDCVLWKPIERVVSNDYNPNSVAPPEKRLLYTSLLRDGYTQPIVTSQQSPDDETHVIVDGFHRRELASKRPLLRTRVLGYLPVVMLNESAQEKTHLIAATIRHNRARGKHQISAMSDIVRELYHLGWDDERISEELGMDADEVLRLKQISGLMELFQDREFSEAWTVK</sequence>
<dbReference type="PATRIC" id="fig|1453496.5.peg.2577"/>
<dbReference type="HOGENOM" id="CLU_105812_0_0_6"/>
<dbReference type="SUPFAM" id="SSF110849">
    <property type="entry name" value="ParB/Sulfiredoxin"/>
    <property type="match status" value="1"/>
</dbReference>
<accession>A0A097R352</accession>
<reference evidence="2 3" key="1">
    <citation type="journal article" date="2014" name="Gut Pathog.">
        <title>Gene clusters of Hafnia alvei strain FB1 important in survival and pathogenesis: a draft genome perspective.</title>
        <authorList>
            <person name="Tan J.Y."/>
            <person name="Yin W.F."/>
            <person name="Chan K.G."/>
        </authorList>
    </citation>
    <scope>NUCLEOTIDE SEQUENCE [LARGE SCALE GENOMIC DNA]</scope>
    <source>
        <strain evidence="2 3">FB1</strain>
    </source>
</reference>
<evidence type="ECO:0000259" key="1">
    <source>
        <dbReference type="SMART" id="SM00470"/>
    </source>
</evidence>
<dbReference type="GO" id="GO:0071453">
    <property type="term" value="P:cellular response to oxygen levels"/>
    <property type="evidence" value="ECO:0007669"/>
    <property type="project" value="TreeGrafter"/>
</dbReference>
<dbReference type="PANTHER" id="PTHR30083">
    <property type="entry name" value="TRANSCRIPTIONAL REGULATOR-RELATED"/>
    <property type="match status" value="1"/>
</dbReference>
<dbReference type="InterPro" id="IPR003115">
    <property type="entry name" value="ParB_N"/>
</dbReference>
<protein>
    <recommendedName>
        <fullName evidence="1">ParB-like N-terminal domain-containing protein</fullName>
    </recommendedName>
</protein>
<dbReference type="KEGG" id="hav:AT03_12670"/>
<dbReference type="InterPro" id="IPR036086">
    <property type="entry name" value="ParB/Sulfiredoxin_sf"/>
</dbReference>
<dbReference type="eggNOG" id="COG1475">
    <property type="taxonomic scope" value="Bacteria"/>
</dbReference>
<dbReference type="Proteomes" id="UP000029986">
    <property type="component" value="Chromosome"/>
</dbReference>
<dbReference type="RefSeq" id="WP_025797081.1">
    <property type="nucleotide sequence ID" value="NZ_CP009706.1"/>
</dbReference>
<proteinExistence type="predicted"/>